<feature type="compositionally biased region" description="Pro residues" evidence="1">
    <location>
        <begin position="216"/>
        <end position="228"/>
    </location>
</feature>
<evidence type="ECO:0000313" key="2">
    <source>
        <dbReference type="EMBL" id="OQR96339.1"/>
    </source>
</evidence>
<dbReference type="OrthoDB" id="73882at2759"/>
<protein>
    <submittedName>
        <fullName evidence="2">Uncharacterized protein</fullName>
    </submittedName>
</protein>
<evidence type="ECO:0000256" key="1">
    <source>
        <dbReference type="SAM" id="MobiDB-lite"/>
    </source>
</evidence>
<dbReference type="EMBL" id="JNBR01000147">
    <property type="protein sequence ID" value="OQR96339.1"/>
    <property type="molecule type" value="Genomic_DNA"/>
</dbReference>
<dbReference type="AlphaFoldDB" id="A0A1V9ZEC5"/>
<feature type="region of interest" description="Disordered" evidence="1">
    <location>
        <begin position="212"/>
        <end position="232"/>
    </location>
</feature>
<proteinExistence type="predicted"/>
<keyword evidence="3" id="KW-1185">Reference proteome</keyword>
<organism evidence="2 3">
    <name type="scientific">Achlya hypogyna</name>
    <name type="common">Oomycete</name>
    <name type="synonym">Protoachlya hypogyna</name>
    <dbReference type="NCBI Taxonomy" id="1202772"/>
    <lineage>
        <taxon>Eukaryota</taxon>
        <taxon>Sar</taxon>
        <taxon>Stramenopiles</taxon>
        <taxon>Oomycota</taxon>
        <taxon>Saprolegniomycetes</taxon>
        <taxon>Saprolegniales</taxon>
        <taxon>Achlyaceae</taxon>
        <taxon>Achlya</taxon>
    </lineage>
</organism>
<sequence length="312" mass="35144">MHASRVRRQRVEATQRQFSDLQWRFLQTRREASAAPPASDVVLQASFLDALQLQHTFDREYVNPNENKILSLLTGETQRDDMLDSLMEELETIRSEHEKAPKTDAHDFSALIAPLPSLPAPNPPPRTRRLSIFRPEDIKMVKDTAHARIRGKLDLLQNEVKGGEKVEAVAQPKPVTSTRPPTPNIIWRTSERVCLAKDIPAELQSADAIVDKHPRTPTPVVPSPPVPTPRRSKKAAYGAWYLPPKDWCKQTADGARCRSGGPQGKSSDTSKALVLREQIPKLFIAREYRNFIVSKNARMPTYLNEPRASTQS</sequence>
<accession>A0A1V9ZEC5</accession>
<gene>
    <name evidence="2" type="ORF">ACHHYP_16021</name>
</gene>
<evidence type="ECO:0000313" key="3">
    <source>
        <dbReference type="Proteomes" id="UP000243579"/>
    </source>
</evidence>
<reference evidence="2 3" key="1">
    <citation type="journal article" date="2014" name="Genome Biol. Evol.">
        <title>The secreted proteins of Achlya hypogyna and Thraustotheca clavata identify the ancestral oomycete secretome and reveal gene acquisitions by horizontal gene transfer.</title>
        <authorList>
            <person name="Misner I."/>
            <person name="Blouin N."/>
            <person name="Leonard G."/>
            <person name="Richards T.A."/>
            <person name="Lane C.E."/>
        </authorList>
    </citation>
    <scope>NUCLEOTIDE SEQUENCE [LARGE SCALE GENOMIC DNA]</scope>
    <source>
        <strain evidence="2 3">ATCC 48635</strain>
    </source>
</reference>
<name>A0A1V9ZEC5_ACHHY</name>
<comment type="caution">
    <text evidence="2">The sequence shown here is derived from an EMBL/GenBank/DDBJ whole genome shotgun (WGS) entry which is preliminary data.</text>
</comment>
<dbReference type="Proteomes" id="UP000243579">
    <property type="component" value="Unassembled WGS sequence"/>
</dbReference>